<organism evidence="2 3">
    <name type="scientific">Bifidobacterium bombi DSM 19703</name>
    <dbReference type="NCBI Taxonomy" id="1341695"/>
    <lineage>
        <taxon>Bacteria</taxon>
        <taxon>Bacillati</taxon>
        <taxon>Actinomycetota</taxon>
        <taxon>Actinomycetes</taxon>
        <taxon>Bifidobacteriales</taxon>
        <taxon>Bifidobacteriaceae</taxon>
        <taxon>Bifidobacterium</taxon>
    </lineage>
</organism>
<evidence type="ECO:0000313" key="3">
    <source>
        <dbReference type="Proteomes" id="UP000028730"/>
    </source>
</evidence>
<keyword evidence="1" id="KW-0812">Transmembrane</keyword>
<accession>A0A080N6K3</accession>
<feature type="transmembrane region" description="Helical" evidence="1">
    <location>
        <begin position="93"/>
        <end position="117"/>
    </location>
</feature>
<keyword evidence="1" id="KW-1133">Transmembrane helix</keyword>
<dbReference type="RefSeq" id="WP_238549896.1">
    <property type="nucleotide sequence ID" value="NZ_ATLK01000001.1"/>
</dbReference>
<comment type="caution">
    <text evidence="2">The sequence shown here is derived from an EMBL/GenBank/DDBJ whole genome shotgun (WGS) entry which is preliminary data.</text>
</comment>
<reference evidence="2" key="1">
    <citation type="journal article" date="2014" name="Appl. Environ. Microbiol.">
        <title>Genomic encyclopedia of type strains of the genus Bifidobacterium.</title>
        <authorList>
            <person name="Milani C."/>
            <person name="Lugli G.A."/>
            <person name="Duranti S."/>
            <person name="Turroni F."/>
            <person name="Bottacini F."/>
            <person name="Mangifesta M."/>
            <person name="Sanchez B."/>
            <person name="Viappiani A."/>
            <person name="Mancabelli L."/>
            <person name="Taminiau B."/>
            <person name="Delcenserie V."/>
            <person name="Barrangou R."/>
            <person name="Margolles A."/>
            <person name="van Sinderen D."/>
            <person name="Ventura M."/>
        </authorList>
    </citation>
    <scope>NUCLEOTIDE SEQUENCE [LARGE SCALE GENOMIC DNA]</scope>
    <source>
        <strain evidence="2">DSM 19703</strain>
    </source>
</reference>
<gene>
    <name evidence="2" type="ORF">BBOMB_1086</name>
</gene>
<keyword evidence="1" id="KW-0472">Membrane</keyword>
<dbReference type="Proteomes" id="UP000028730">
    <property type="component" value="Unassembled WGS sequence"/>
</dbReference>
<proteinExistence type="predicted"/>
<protein>
    <submittedName>
        <fullName evidence="2">Uncharacterized protein</fullName>
    </submittedName>
</protein>
<sequence length="124" mass="14035">MVGGDLSVAADEANREFDVFYERGLSARVGDPRVLAGPFDVRLDYRVFRGFYHVVNDLYLRKACFLFVALNWWIVTFLFHLDFLEYESFGGRLSIFAFFAAFCAYGVVVGVASFASVEPRCNSS</sequence>
<dbReference type="EMBL" id="ATLK01000001">
    <property type="protein sequence ID" value="KFF31699.1"/>
    <property type="molecule type" value="Genomic_DNA"/>
</dbReference>
<evidence type="ECO:0000256" key="1">
    <source>
        <dbReference type="SAM" id="Phobius"/>
    </source>
</evidence>
<dbReference type="AlphaFoldDB" id="A0A080N6K3"/>
<dbReference type="STRING" id="1341695.BBOMB_1086"/>
<name>A0A080N6K3_9BIFI</name>
<evidence type="ECO:0000313" key="2">
    <source>
        <dbReference type="EMBL" id="KFF31699.1"/>
    </source>
</evidence>
<feature type="transmembrane region" description="Helical" evidence="1">
    <location>
        <begin position="63"/>
        <end position="81"/>
    </location>
</feature>
<keyword evidence="3" id="KW-1185">Reference proteome</keyword>